<organism evidence="2 3">
    <name type="scientific">Mesorhizobium sangaii</name>
    <dbReference type="NCBI Taxonomy" id="505389"/>
    <lineage>
        <taxon>Bacteria</taxon>
        <taxon>Pseudomonadati</taxon>
        <taxon>Pseudomonadota</taxon>
        <taxon>Alphaproteobacteria</taxon>
        <taxon>Hyphomicrobiales</taxon>
        <taxon>Phyllobacteriaceae</taxon>
        <taxon>Mesorhizobium</taxon>
    </lineage>
</organism>
<dbReference type="AlphaFoldDB" id="A0A841PVX9"/>
<dbReference type="PANTHER" id="PTHR39176">
    <property type="entry name" value="PERIPLASMIC PROTEIN-RELATED"/>
    <property type="match status" value="1"/>
</dbReference>
<dbReference type="InterPro" id="IPR009739">
    <property type="entry name" value="LprI-like_N"/>
</dbReference>
<dbReference type="EMBL" id="JACHEF010000006">
    <property type="protein sequence ID" value="MBB6412595.1"/>
    <property type="molecule type" value="Genomic_DNA"/>
</dbReference>
<sequence>MSTASVLYLAISSNIRHVGLAALRALRPAGMMRPPFSDLGMNMRRTFLSACLVLLAGASAARAQDCDRSDDSQQMMNICAGEDYQAADARLNKTYQDLINSDDADSRKLLQAAQRAWIAFRDAECAHSTAASEGGSIHSMEVSQCLTRLTNDRTKQLAAAANCEEGDASCASSDEDDVQ</sequence>
<dbReference type="Pfam" id="PF07007">
    <property type="entry name" value="LprI"/>
    <property type="match status" value="1"/>
</dbReference>
<evidence type="ECO:0000313" key="2">
    <source>
        <dbReference type="EMBL" id="MBB6412595.1"/>
    </source>
</evidence>
<reference evidence="2 3" key="1">
    <citation type="submission" date="2020-08" db="EMBL/GenBank/DDBJ databases">
        <title>Genomic Encyclopedia of Type Strains, Phase IV (KMG-IV): sequencing the most valuable type-strain genomes for metagenomic binning, comparative biology and taxonomic classification.</title>
        <authorList>
            <person name="Goeker M."/>
        </authorList>
    </citation>
    <scope>NUCLEOTIDE SEQUENCE [LARGE SCALE GENOMIC DNA]</scope>
    <source>
        <strain evidence="2 3">DSM 100039</strain>
    </source>
</reference>
<comment type="caution">
    <text evidence="2">The sequence shown here is derived from an EMBL/GenBank/DDBJ whole genome shotgun (WGS) entry which is preliminary data.</text>
</comment>
<dbReference type="PANTHER" id="PTHR39176:SF1">
    <property type="entry name" value="PERIPLASMIC PROTEIN"/>
    <property type="match status" value="1"/>
</dbReference>
<name>A0A841PVX9_9HYPH</name>
<protein>
    <submittedName>
        <fullName evidence="2">Uncharacterized protein YecT (DUF1311 family)</fullName>
    </submittedName>
</protein>
<dbReference type="Gene3D" id="1.20.1270.180">
    <property type="match status" value="1"/>
</dbReference>
<evidence type="ECO:0000259" key="1">
    <source>
        <dbReference type="Pfam" id="PF07007"/>
    </source>
</evidence>
<evidence type="ECO:0000313" key="3">
    <source>
        <dbReference type="Proteomes" id="UP000556329"/>
    </source>
</evidence>
<proteinExistence type="predicted"/>
<keyword evidence="3" id="KW-1185">Reference proteome</keyword>
<accession>A0A841PVX9</accession>
<gene>
    <name evidence="2" type="ORF">HNQ71_005287</name>
</gene>
<dbReference type="Proteomes" id="UP000556329">
    <property type="component" value="Unassembled WGS sequence"/>
</dbReference>
<feature type="domain" description="Lysozyme inhibitor LprI-like N-terminal" evidence="1">
    <location>
        <begin position="66"/>
        <end position="157"/>
    </location>
</feature>